<protein>
    <submittedName>
        <fullName evidence="2">Glycosyl transferases group 1 family protein</fullName>
    </submittedName>
</protein>
<sequence length="365" mass="40294">MSKEIYILSTPRIFGGSEIFQIKLAALLQHHLHLTIVSPPLPPLQNGLADWGAQFVELPAHGRIALRWAFLHWLWQQRRVLRADNTQIVLNGRGAAYWAPLVRLLVGYAPTIISHTELSLKYWDLKERLYGVAVRNARRVIAVSETVAAQHRHRWPKTAVLAIPNWIDSAITTRTPHPQSGSAISLNLAVVGRLAPGKGIEDAVIACGGLQDLELHIYGDGPLHDDLGKMAHQMSWLHLHGHVDDLAQRLPTHAILLSCSHSESFSYSVAEGIQAGLLCVISDIPAHRELLGQDYPESLLFPVGNLQALQNSLRAAREMLTRDNGTAASEAVNRARARIRIRNAPDSARISYLTVLAAESNFSPV</sequence>
<name>A0ABM5Z289_9BURK</name>
<dbReference type="RefSeq" id="WP_082806929.1">
    <property type="nucleotide sequence ID" value="NZ_CP013236.1"/>
</dbReference>
<dbReference type="Pfam" id="PF13439">
    <property type="entry name" value="Glyco_transf_4"/>
    <property type="match status" value="1"/>
</dbReference>
<dbReference type="CDD" id="cd03801">
    <property type="entry name" value="GT4_PimA-like"/>
    <property type="match status" value="1"/>
</dbReference>
<evidence type="ECO:0000313" key="3">
    <source>
        <dbReference type="Proteomes" id="UP000074914"/>
    </source>
</evidence>
<organism evidence="2 3">
    <name type="scientific">Collimonas pratensis</name>
    <dbReference type="NCBI Taxonomy" id="279113"/>
    <lineage>
        <taxon>Bacteria</taxon>
        <taxon>Pseudomonadati</taxon>
        <taxon>Pseudomonadota</taxon>
        <taxon>Betaproteobacteria</taxon>
        <taxon>Burkholderiales</taxon>
        <taxon>Oxalobacteraceae</taxon>
        <taxon>Collimonas</taxon>
    </lineage>
</organism>
<feature type="domain" description="Glycosyltransferase subfamily 4-like N-terminal" evidence="1">
    <location>
        <begin position="15"/>
        <end position="169"/>
    </location>
</feature>
<evidence type="ECO:0000259" key="1">
    <source>
        <dbReference type="Pfam" id="PF13439"/>
    </source>
</evidence>
<dbReference type="EMBL" id="CP013236">
    <property type="protein sequence ID" value="AMP13136.1"/>
    <property type="molecule type" value="Genomic_DNA"/>
</dbReference>
<dbReference type="InterPro" id="IPR028098">
    <property type="entry name" value="Glyco_trans_4-like_N"/>
</dbReference>
<dbReference type="Pfam" id="PF13692">
    <property type="entry name" value="Glyco_trans_1_4"/>
    <property type="match status" value="1"/>
</dbReference>
<gene>
    <name evidence="2" type="ORF">CPter291_0857</name>
</gene>
<dbReference type="PANTHER" id="PTHR12526">
    <property type="entry name" value="GLYCOSYLTRANSFERASE"/>
    <property type="match status" value="1"/>
</dbReference>
<reference evidence="2 3" key="1">
    <citation type="submission" date="2015-11" db="EMBL/GenBank/DDBJ databases">
        <title>Exploring the genomic traits of fungus-feeding bacterial genus Collimonas.</title>
        <authorList>
            <person name="Song C."/>
            <person name="Schmidt R."/>
            <person name="de Jager V."/>
            <person name="Krzyzanowska D."/>
            <person name="Jongedijk E."/>
            <person name="Cankar K."/>
            <person name="Beekwilder J."/>
            <person name="van Veen A."/>
            <person name="de Boer W."/>
            <person name="van Veen J.A."/>
            <person name="Garbeva P."/>
        </authorList>
    </citation>
    <scope>NUCLEOTIDE SEQUENCE [LARGE SCALE GENOMIC DNA]</scope>
    <source>
        <strain evidence="2 3">Ter291</strain>
    </source>
</reference>
<keyword evidence="2" id="KW-0808">Transferase</keyword>
<dbReference type="Proteomes" id="UP000074914">
    <property type="component" value="Chromosome"/>
</dbReference>
<dbReference type="SUPFAM" id="SSF53756">
    <property type="entry name" value="UDP-Glycosyltransferase/glycogen phosphorylase"/>
    <property type="match status" value="1"/>
</dbReference>
<accession>A0ABM5Z289</accession>
<dbReference type="GO" id="GO:0016740">
    <property type="term" value="F:transferase activity"/>
    <property type="evidence" value="ECO:0007669"/>
    <property type="project" value="UniProtKB-KW"/>
</dbReference>
<keyword evidence="3" id="KW-1185">Reference proteome</keyword>
<evidence type="ECO:0000313" key="2">
    <source>
        <dbReference type="EMBL" id="AMP13136.1"/>
    </source>
</evidence>
<proteinExistence type="predicted"/>
<dbReference type="Gene3D" id="3.40.50.2000">
    <property type="entry name" value="Glycogen Phosphorylase B"/>
    <property type="match status" value="2"/>
</dbReference>